<accession>A0A518DR11</accession>
<dbReference type="EMBL" id="CP036433">
    <property type="protein sequence ID" value="QDU94273.1"/>
    <property type="molecule type" value="Genomic_DNA"/>
</dbReference>
<feature type="transmembrane region" description="Helical" evidence="1">
    <location>
        <begin position="61"/>
        <end position="81"/>
    </location>
</feature>
<dbReference type="PANTHER" id="PTHR37938:SF1">
    <property type="entry name" value="BLL0215 PROTEIN"/>
    <property type="match status" value="1"/>
</dbReference>
<feature type="domain" description="YdbS-like PH" evidence="2">
    <location>
        <begin position="116"/>
        <end position="188"/>
    </location>
</feature>
<proteinExistence type="predicted"/>
<name>A0A518DR11_9BACT</name>
<gene>
    <name evidence="4" type="ORF">Pla8534_20620</name>
</gene>
<keyword evidence="1" id="KW-0812">Transmembrane</keyword>
<dbReference type="RefSeq" id="WP_145052404.1">
    <property type="nucleotide sequence ID" value="NZ_CP036433.1"/>
</dbReference>
<feature type="domain" description="Zinc-ribbon" evidence="3">
    <location>
        <begin position="3"/>
        <end position="24"/>
    </location>
</feature>
<keyword evidence="1" id="KW-0472">Membrane</keyword>
<evidence type="ECO:0000313" key="5">
    <source>
        <dbReference type="Proteomes" id="UP000317648"/>
    </source>
</evidence>
<evidence type="ECO:0000259" key="3">
    <source>
        <dbReference type="Pfam" id="PF13240"/>
    </source>
</evidence>
<dbReference type="InterPro" id="IPR026870">
    <property type="entry name" value="Zinc_ribbon_dom"/>
</dbReference>
<dbReference type="AlphaFoldDB" id="A0A518DR11"/>
<dbReference type="Pfam" id="PF03703">
    <property type="entry name" value="bPH_2"/>
    <property type="match status" value="1"/>
</dbReference>
<reference evidence="4 5" key="1">
    <citation type="submission" date="2019-02" db="EMBL/GenBank/DDBJ databases">
        <title>Deep-cultivation of Planctomycetes and their phenomic and genomic characterization uncovers novel biology.</title>
        <authorList>
            <person name="Wiegand S."/>
            <person name="Jogler M."/>
            <person name="Boedeker C."/>
            <person name="Pinto D."/>
            <person name="Vollmers J."/>
            <person name="Rivas-Marin E."/>
            <person name="Kohn T."/>
            <person name="Peeters S.H."/>
            <person name="Heuer A."/>
            <person name="Rast P."/>
            <person name="Oberbeckmann S."/>
            <person name="Bunk B."/>
            <person name="Jeske O."/>
            <person name="Meyerdierks A."/>
            <person name="Storesund J.E."/>
            <person name="Kallscheuer N."/>
            <person name="Luecker S."/>
            <person name="Lage O.M."/>
            <person name="Pohl T."/>
            <person name="Merkel B.J."/>
            <person name="Hornburger P."/>
            <person name="Mueller R.-W."/>
            <person name="Bruemmer F."/>
            <person name="Labrenz M."/>
            <person name="Spormann A.M."/>
            <person name="Op den Camp H."/>
            <person name="Overmann J."/>
            <person name="Amann R."/>
            <person name="Jetten M.S.M."/>
            <person name="Mascher T."/>
            <person name="Medema M.H."/>
            <person name="Devos D.P."/>
            <person name="Kaster A.-K."/>
            <person name="Ovreas L."/>
            <person name="Rohde M."/>
            <person name="Galperin M.Y."/>
            <person name="Jogler C."/>
        </authorList>
    </citation>
    <scope>NUCLEOTIDE SEQUENCE [LARGE SCALE GENOMIC DNA]</scope>
    <source>
        <strain evidence="4 5">Pla85_3_4</strain>
    </source>
</reference>
<evidence type="ECO:0000313" key="4">
    <source>
        <dbReference type="EMBL" id="QDU94273.1"/>
    </source>
</evidence>
<dbReference type="KEGG" id="lcre:Pla8534_20620"/>
<dbReference type="Pfam" id="PF13240">
    <property type="entry name" value="Zn_Ribbon_1"/>
    <property type="match status" value="1"/>
</dbReference>
<evidence type="ECO:0000259" key="2">
    <source>
        <dbReference type="Pfam" id="PF03703"/>
    </source>
</evidence>
<dbReference type="PANTHER" id="PTHR37938">
    <property type="entry name" value="BLL0215 PROTEIN"/>
    <property type="match status" value="1"/>
</dbReference>
<organism evidence="4 5">
    <name type="scientific">Lignipirellula cremea</name>
    <dbReference type="NCBI Taxonomy" id="2528010"/>
    <lineage>
        <taxon>Bacteria</taxon>
        <taxon>Pseudomonadati</taxon>
        <taxon>Planctomycetota</taxon>
        <taxon>Planctomycetia</taxon>
        <taxon>Pirellulales</taxon>
        <taxon>Pirellulaceae</taxon>
        <taxon>Lignipirellula</taxon>
    </lineage>
</organism>
<dbReference type="InterPro" id="IPR005182">
    <property type="entry name" value="YdbS-like_PH"/>
</dbReference>
<dbReference type="OrthoDB" id="269393at2"/>
<feature type="transmembrane region" description="Helical" evidence="1">
    <location>
        <begin position="93"/>
        <end position="111"/>
    </location>
</feature>
<keyword evidence="1" id="KW-1133">Transmembrane helix</keyword>
<dbReference type="Proteomes" id="UP000317648">
    <property type="component" value="Chromosome"/>
</dbReference>
<protein>
    <submittedName>
        <fullName evidence="4">Bacterial membrane flanked domain protein</fullName>
    </submittedName>
</protein>
<evidence type="ECO:0000256" key="1">
    <source>
        <dbReference type="SAM" id="Phobius"/>
    </source>
</evidence>
<sequence>MNCNACGAKLPPDAAFCQRCGAKVGAAPQAGPKSPLGNPRDVSDDEEVQLWEGGYSGKSMVGSWVIAVLATIGAGVGSAFIPDFKLLPQTWMAIAGVVLLMWVGLGLQLAYRKMSVHYELTTQRFIHKKGLLSRVTNRIEVIDIDDVALKQGMVERMLNVGSIELISSDQSDPRLQLDGVADVQHVFDVIDDARRKERRRRGLHIEAI</sequence>
<keyword evidence="5" id="KW-1185">Reference proteome</keyword>